<evidence type="ECO:0000259" key="1">
    <source>
        <dbReference type="Pfam" id="PF07944"/>
    </source>
</evidence>
<evidence type="ECO:0000313" key="3">
    <source>
        <dbReference type="Proteomes" id="UP000285961"/>
    </source>
</evidence>
<dbReference type="InterPro" id="IPR012878">
    <property type="entry name" value="Beta-AFase-like_GH127_cat"/>
</dbReference>
<dbReference type="EMBL" id="QZKI01000085">
    <property type="protein sequence ID" value="RJP69198.1"/>
    <property type="molecule type" value="Genomic_DNA"/>
</dbReference>
<dbReference type="Proteomes" id="UP000285961">
    <property type="component" value="Unassembled WGS sequence"/>
</dbReference>
<dbReference type="SUPFAM" id="SSF48208">
    <property type="entry name" value="Six-hairpin glycosidases"/>
    <property type="match status" value="1"/>
</dbReference>
<dbReference type="GO" id="GO:0005975">
    <property type="term" value="P:carbohydrate metabolic process"/>
    <property type="evidence" value="ECO:0007669"/>
    <property type="project" value="InterPro"/>
</dbReference>
<dbReference type="InterPro" id="IPR008928">
    <property type="entry name" value="6-hairpin_glycosidase_sf"/>
</dbReference>
<protein>
    <recommendedName>
        <fullName evidence="1">Non-reducing end beta-L-arabinofuranosidase-like GH127 catalytic domain-containing protein</fullName>
    </recommendedName>
</protein>
<evidence type="ECO:0000313" key="2">
    <source>
        <dbReference type="EMBL" id="RJP69198.1"/>
    </source>
</evidence>
<reference evidence="2 3" key="1">
    <citation type="journal article" date="2017" name="ISME J.">
        <title>Energy and carbon metabolisms in a deep terrestrial subsurface fluid microbial community.</title>
        <authorList>
            <person name="Momper L."/>
            <person name="Jungbluth S.P."/>
            <person name="Lee M.D."/>
            <person name="Amend J.P."/>
        </authorList>
    </citation>
    <scope>NUCLEOTIDE SEQUENCE [LARGE SCALE GENOMIC DNA]</scope>
    <source>
        <strain evidence="2">SURF_17</strain>
    </source>
</reference>
<proteinExistence type="predicted"/>
<accession>A0A419EWW2</accession>
<dbReference type="CDD" id="cd00688">
    <property type="entry name" value="ISOPREN_C2_like"/>
    <property type="match status" value="1"/>
</dbReference>
<comment type="caution">
    <text evidence="2">The sequence shown here is derived from an EMBL/GenBank/DDBJ whole genome shotgun (WGS) entry which is preliminary data.</text>
</comment>
<dbReference type="Pfam" id="PF07944">
    <property type="entry name" value="Beta-AFase-like_GH127_cat"/>
    <property type="match status" value="1"/>
</dbReference>
<gene>
    <name evidence="2" type="ORF">C4532_11555</name>
</gene>
<organism evidence="2 3">
    <name type="scientific">Candidatus Abyssobacteria bacterium SURF_17</name>
    <dbReference type="NCBI Taxonomy" id="2093361"/>
    <lineage>
        <taxon>Bacteria</taxon>
        <taxon>Pseudomonadati</taxon>
        <taxon>Candidatus Hydrogenedentota</taxon>
        <taxon>Candidatus Abyssobacteria</taxon>
    </lineage>
</organism>
<dbReference type="Gene3D" id="1.50.10.20">
    <property type="match status" value="1"/>
</dbReference>
<name>A0A419EWW2_9BACT</name>
<sequence>MSSVNIITSRIIGAIHVFGHPSHLTVILQDFFNLHNRICSDRVHLAAAMDWLCKAQDITDCGGCSGEYSLYKGWGPPYPETTGYIIPTFLQYAQLADDGNFIERAIMMGDWEIQIQLPSGAVRGGPGINKYPIVFNTGQVILGWMALYEHTKQNKFMDAALKAADWLISVQDHDGKWSMHAYHGIPHAYHSRVAWALLEVFKHTNDMKYRFASEKSVAWVLSLANENAWFHKATFDTKQEHPLTHTIAYTLRGLLESSLLLGGSIRQRALSQVIKASENIMIKYELRKRNPRSMPLYLPATLNDKWHSNDTYSCLTGNVQLAILWLKIFGINNDARLLNAALKIIDQVKMTQKMDSRNPGIRGGIPGSYPLWGNYLRFSYPNWAAKFFADAIMLQETVIQELKKEQT</sequence>
<dbReference type="AlphaFoldDB" id="A0A419EWW2"/>
<feature type="domain" description="Non-reducing end beta-L-arabinofuranosidase-like GH127 catalytic" evidence="1">
    <location>
        <begin position="134"/>
        <end position="220"/>
    </location>
</feature>